<dbReference type="InterPro" id="IPR036259">
    <property type="entry name" value="MFS_trans_sf"/>
</dbReference>
<dbReference type="InterPro" id="IPR020846">
    <property type="entry name" value="MFS_dom"/>
</dbReference>
<protein>
    <submittedName>
        <fullName evidence="8">MFS transporter</fullName>
    </submittedName>
</protein>
<feature type="transmembrane region" description="Helical" evidence="6">
    <location>
        <begin position="260"/>
        <end position="292"/>
    </location>
</feature>
<dbReference type="RefSeq" id="WP_160823768.1">
    <property type="nucleotide sequence ID" value="NZ_JBHSXE010000001.1"/>
</dbReference>
<keyword evidence="5 6" id="KW-0472">Membrane</keyword>
<evidence type="ECO:0000256" key="1">
    <source>
        <dbReference type="ARBA" id="ARBA00004651"/>
    </source>
</evidence>
<dbReference type="PANTHER" id="PTHR23513">
    <property type="entry name" value="INTEGRAL MEMBRANE EFFLUX PROTEIN-RELATED"/>
    <property type="match status" value="1"/>
</dbReference>
<accession>A0ABW2CC48</accession>
<reference evidence="9" key="1">
    <citation type="journal article" date="2019" name="Int. J. Syst. Evol. Microbiol.">
        <title>The Global Catalogue of Microorganisms (GCM) 10K type strain sequencing project: providing services to taxonomists for standard genome sequencing and annotation.</title>
        <authorList>
            <consortium name="The Broad Institute Genomics Platform"/>
            <consortium name="The Broad Institute Genome Sequencing Center for Infectious Disease"/>
            <person name="Wu L."/>
            <person name="Ma J."/>
        </authorList>
    </citation>
    <scope>NUCLEOTIDE SEQUENCE [LARGE SCALE GENOMIC DNA]</scope>
    <source>
        <strain evidence="9">JCM 3369</strain>
    </source>
</reference>
<evidence type="ECO:0000256" key="4">
    <source>
        <dbReference type="ARBA" id="ARBA00022989"/>
    </source>
</evidence>
<feature type="transmembrane region" description="Helical" evidence="6">
    <location>
        <begin position="369"/>
        <end position="390"/>
    </location>
</feature>
<name>A0ABW2CC48_9ACTN</name>
<keyword evidence="3 6" id="KW-0812">Transmembrane</keyword>
<proteinExistence type="predicted"/>
<keyword evidence="4 6" id="KW-1133">Transmembrane helix</keyword>
<dbReference type="EMBL" id="JBHSXS010000002">
    <property type="protein sequence ID" value="MFC6879074.1"/>
    <property type="molecule type" value="Genomic_DNA"/>
</dbReference>
<sequence length="435" mass="45384">MRRAAPRRDGAERRERAVRASLAFHPDFRRLWIGDAASQIGATASLFVLPLLAATVLHATPFQVGLVSTSLTASFLVLGLPVGAWVDRMRHRRVLIVADAGRALALGSLPAAAAAGVLTLPQVCLVALGYGVLTVFFDVAYQSCLPGLVGRDRLVEGNAKLAATQSVALMGGPTVGGAAAQALTVPYAVAANAVCFAWSAVWIARIRTPEARPPRDPDRNLGREIGEGLRFVFGHRLLRAIAGCTGAFNLFRTASQPMLIVLLAGGLGLSAGTIGMFFAVGAAGGVAGAFLARRIAAALGQGRTIWTSAAVGGLSALLVPLVRDDWRLWVAAAGEFGMAFGAAVYDVAQVSFRQALCPTRLLGRMNATMRFLVWGTMPVGAFLGGALASLAGTRTVLWVAAAGMATAFLPVYLSPLRSLRRLPDAEPEAAVPRAA</sequence>
<feature type="transmembrane region" description="Helical" evidence="6">
    <location>
        <begin position="396"/>
        <end position="413"/>
    </location>
</feature>
<organism evidence="8 9">
    <name type="scientific">Actinomadura yumaensis</name>
    <dbReference type="NCBI Taxonomy" id="111807"/>
    <lineage>
        <taxon>Bacteria</taxon>
        <taxon>Bacillati</taxon>
        <taxon>Actinomycetota</taxon>
        <taxon>Actinomycetes</taxon>
        <taxon>Streptosporangiales</taxon>
        <taxon>Thermomonosporaceae</taxon>
        <taxon>Actinomadura</taxon>
    </lineage>
</organism>
<dbReference type="Gene3D" id="1.20.1250.20">
    <property type="entry name" value="MFS general substrate transporter like domains"/>
    <property type="match status" value="1"/>
</dbReference>
<dbReference type="CDD" id="cd06173">
    <property type="entry name" value="MFS_MefA_like"/>
    <property type="match status" value="1"/>
</dbReference>
<dbReference type="PANTHER" id="PTHR23513:SF6">
    <property type="entry name" value="MAJOR FACILITATOR SUPERFAMILY ASSOCIATED DOMAIN-CONTAINING PROTEIN"/>
    <property type="match status" value="1"/>
</dbReference>
<feature type="transmembrane region" description="Helical" evidence="6">
    <location>
        <begin position="40"/>
        <end position="60"/>
    </location>
</feature>
<keyword evidence="9" id="KW-1185">Reference proteome</keyword>
<dbReference type="InterPro" id="IPR011701">
    <property type="entry name" value="MFS"/>
</dbReference>
<feature type="transmembrane region" description="Helical" evidence="6">
    <location>
        <begin position="66"/>
        <end position="86"/>
    </location>
</feature>
<evidence type="ECO:0000256" key="5">
    <source>
        <dbReference type="ARBA" id="ARBA00023136"/>
    </source>
</evidence>
<keyword evidence="2" id="KW-1003">Cell membrane</keyword>
<evidence type="ECO:0000259" key="7">
    <source>
        <dbReference type="PROSITE" id="PS50850"/>
    </source>
</evidence>
<evidence type="ECO:0000313" key="9">
    <source>
        <dbReference type="Proteomes" id="UP001596380"/>
    </source>
</evidence>
<feature type="transmembrane region" description="Helical" evidence="6">
    <location>
        <begin position="328"/>
        <end position="348"/>
    </location>
</feature>
<feature type="domain" description="Major facilitator superfamily (MFS) profile" evidence="7">
    <location>
        <begin position="235"/>
        <end position="435"/>
    </location>
</feature>
<evidence type="ECO:0000256" key="6">
    <source>
        <dbReference type="SAM" id="Phobius"/>
    </source>
</evidence>
<evidence type="ECO:0000256" key="3">
    <source>
        <dbReference type="ARBA" id="ARBA00022692"/>
    </source>
</evidence>
<dbReference type="PROSITE" id="PS50850">
    <property type="entry name" value="MFS"/>
    <property type="match status" value="1"/>
</dbReference>
<evidence type="ECO:0000256" key="2">
    <source>
        <dbReference type="ARBA" id="ARBA00022475"/>
    </source>
</evidence>
<comment type="caution">
    <text evidence="8">The sequence shown here is derived from an EMBL/GenBank/DDBJ whole genome shotgun (WGS) entry which is preliminary data.</text>
</comment>
<comment type="subcellular location">
    <subcellularLocation>
        <location evidence="1">Cell membrane</location>
        <topology evidence="1">Multi-pass membrane protein</topology>
    </subcellularLocation>
</comment>
<gene>
    <name evidence="8" type="ORF">ACFQKB_04770</name>
</gene>
<evidence type="ECO:0000313" key="8">
    <source>
        <dbReference type="EMBL" id="MFC6879074.1"/>
    </source>
</evidence>
<dbReference type="Pfam" id="PF07690">
    <property type="entry name" value="MFS_1"/>
    <property type="match status" value="1"/>
</dbReference>
<dbReference type="SUPFAM" id="SSF103473">
    <property type="entry name" value="MFS general substrate transporter"/>
    <property type="match status" value="1"/>
</dbReference>
<dbReference type="Proteomes" id="UP001596380">
    <property type="component" value="Unassembled WGS sequence"/>
</dbReference>